<dbReference type="EMBL" id="JBAMIC010004070">
    <property type="protein sequence ID" value="KAK7087319.1"/>
    <property type="molecule type" value="Genomic_DNA"/>
</dbReference>
<sequence length="341" mass="40214">MRSLDNTMLVTWPRRGLKPLMKATLVALLLVSLAAVLVFRAPLPGLHLWDTKEAKLNRDSRMFFEWEGFGPEKGLYNFTVVTALVDIGRGQWNFQSRGFNEYLLYMQRVLKLDVNMVVYIHDRGAPTVRWMRRGREHRTRIIATNLEDLPYYKYKSQIQSVMDSEDYKRDNELVRKRLCEATIPDYDIVQWSKLYFLHRAIQSDPFRNNYFIWIDAGYGRGEDIHPADGVWKPLKLFSHMDQVTFLEREDVETYRPLVERLHKMSINIIPGGFVGGGAPALERLYTLQQQHVVDWLHNGVVDDDQTMWMQLYFKHPALFNLVRADWYDAFKIFNEDPLHIP</sequence>
<reference evidence="1 2" key="1">
    <citation type="submission" date="2024-02" db="EMBL/GenBank/DDBJ databases">
        <title>Chromosome-scale genome assembly of the rough periwinkle Littorina saxatilis.</title>
        <authorList>
            <person name="De Jode A."/>
            <person name="Faria R."/>
            <person name="Formenti G."/>
            <person name="Sims Y."/>
            <person name="Smith T.P."/>
            <person name="Tracey A."/>
            <person name="Wood J.M.D."/>
            <person name="Zagrodzka Z.B."/>
            <person name="Johannesson K."/>
            <person name="Butlin R.K."/>
            <person name="Leder E.H."/>
        </authorList>
    </citation>
    <scope>NUCLEOTIDE SEQUENCE [LARGE SCALE GENOMIC DNA]</scope>
    <source>
        <strain evidence="1">Snail1</strain>
        <tissue evidence="1">Muscle</tissue>
    </source>
</reference>
<dbReference type="Proteomes" id="UP001374579">
    <property type="component" value="Unassembled WGS sequence"/>
</dbReference>
<gene>
    <name evidence="1" type="ORF">V1264_021388</name>
</gene>
<dbReference type="AlphaFoldDB" id="A0AAN9FVJ6"/>
<protein>
    <submittedName>
        <fullName evidence="1">Uncharacterized protein</fullName>
    </submittedName>
</protein>
<evidence type="ECO:0000313" key="1">
    <source>
        <dbReference type="EMBL" id="KAK7087319.1"/>
    </source>
</evidence>
<proteinExistence type="predicted"/>
<dbReference type="Pfam" id="PF09612">
    <property type="entry name" value="HtrL_YibB"/>
    <property type="match status" value="1"/>
</dbReference>
<comment type="caution">
    <text evidence="1">The sequence shown here is derived from an EMBL/GenBank/DDBJ whole genome shotgun (WGS) entry which is preliminary data.</text>
</comment>
<dbReference type="InterPro" id="IPR011735">
    <property type="entry name" value="WlaTC/HtrL_glycosyltransf"/>
</dbReference>
<accession>A0AAN9FVJ6</accession>
<organism evidence="1 2">
    <name type="scientific">Littorina saxatilis</name>
    <dbReference type="NCBI Taxonomy" id="31220"/>
    <lineage>
        <taxon>Eukaryota</taxon>
        <taxon>Metazoa</taxon>
        <taxon>Spiralia</taxon>
        <taxon>Lophotrochozoa</taxon>
        <taxon>Mollusca</taxon>
        <taxon>Gastropoda</taxon>
        <taxon>Caenogastropoda</taxon>
        <taxon>Littorinimorpha</taxon>
        <taxon>Littorinoidea</taxon>
        <taxon>Littorinidae</taxon>
        <taxon>Littorina</taxon>
    </lineage>
</organism>
<keyword evidence="2" id="KW-1185">Reference proteome</keyword>
<name>A0AAN9FVJ6_9CAEN</name>
<evidence type="ECO:0000313" key="2">
    <source>
        <dbReference type="Proteomes" id="UP001374579"/>
    </source>
</evidence>